<dbReference type="InterPro" id="IPR001810">
    <property type="entry name" value="F-box_dom"/>
</dbReference>
<comment type="caution">
    <text evidence="2">The sequence shown here is derived from an EMBL/GenBank/DDBJ whole genome shotgun (WGS) entry which is preliminary data.</text>
</comment>
<dbReference type="Gene3D" id="1.20.1280.50">
    <property type="match status" value="1"/>
</dbReference>
<organism evidence="2 3">
    <name type="scientific">Rhynchospora pubera</name>
    <dbReference type="NCBI Taxonomy" id="906938"/>
    <lineage>
        <taxon>Eukaryota</taxon>
        <taxon>Viridiplantae</taxon>
        <taxon>Streptophyta</taxon>
        <taxon>Embryophyta</taxon>
        <taxon>Tracheophyta</taxon>
        <taxon>Spermatophyta</taxon>
        <taxon>Magnoliopsida</taxon>
        <taxon>Liliopsida</taxon>
        <taxon>Poales</taxon>
        <taxon>Cyperaceae</taxon>
        <taxon>Cyperoideae</taxon>
        <taxon>Rhynchosporeae</taxon>
        <taxon>Rhynchospora</taxon>
    </lineage>
</organism>
<protein>
    <submittedName>
        <fullName evidence="2">F-box protein family-like</fullName>
    </submittedName>
</protein>
<accession>A0AAV8C698</accession>
<keyword evidence="3" id="KW-1185">Reference proteome</keyword>
<gene>
    <name evidence="2" type="ORF">LUZ62_084437</name>
</gene>
<dbReference type="SMART" id="SM00256">
    <property type="entry name" value="FBOX"/>
    <property type="match status" value="1"/>
</dbReference>
<dbReference type="InterPro" id="IPR011043">
    <property type="entry name" value="Gal_Oxase/kelch_b-propeller"/>
</dbReference>
<reference evidence="2" key="1">
    <citation type="submission" date="2022-08" db="EMBL/GenBank/DDBJ databases">
        <authorList>
            <person name="Marques A."/>
        </authorList>
    </citation>
    <scope>NUCLEOTIDE SEQUENCE</scope>
    <source>
        <strain evidence="2">RhyPub2mFocal</strain>
        <tissue evidence="2">Leaves</tissue>
    </source>
</reference>
<dbReference type="InterPro" id="IPR036047">
    <property type="entry name" value="F-box-like_dom_sf"/>
</dbReference>
<name>A0AAV8C698_9POAL</name>
<dbReference type="Pfam" id="PF00646">
    <property type="entry name" value="F-box"/>
    <property type="match status" value="1"/>
</dbReference>
<dbReference type="SUPFAM" id="SSF81383">
    <property type="entry name" value="F-box domain"/>
    <property type="match status" value="1"/>
</dbReference>
<evidence type="ECO:0000313" key="3">
    <source>
        <dbReference type="Proteomes" id="UP001140206"/>
    </source>
</evidence>
<evidence type="ECO:0000259" key="1">
    <source>
        <dbReference type="PROSITE" id="PS50181"/>
    </source>
</evidence>
<dbReference type="PANTHER" id="PTHR33127:SF97">
    <property type="entry name" value="OS08G0448300 PROTEIN"/>
    <property type="match status" value="1"/>
</dbReference>
<dbReference type="InterPro" id="IPR005174">
    <property type="entry name" value="KIB1-4_b-propeller"/>
</dbReference>
<dbReference type="PANTHER" id="PTHR33127">
    <property type="entry name" value="TRANSMEMBRANE PROTEIN"/>
    <property type="match status" value="1"/>
</dbReference>
<proteinExistence type="predicted"/>
<dbReference type="SUPFAM" id="SSF50965">
    <property type="entry name" value="Galactose oxidase, central domain"/>
    <property type="match status" value="1"/>
</dbReference>
<dbReference type="AlphaFoldDB" id="A0AAV8C698"/>
<evidence type="ECO:0000313" key="2">
    <source>
        <dbReference type="EMBL" id="KAJ4750032.1"/>
    </source>
</evidence>
<feature type="domain" description="F-box" evidence="1">
    <location>
        <begin position="359"/>
        <end position="408"/>
    </location>
</feature>
<dbReference type="PROSITE" id="PS50181">
    <property type="entry name" value="FBOX"/>
    <property type="match status" value="1"/>
</dbReference>
<dbReference type="Pfam" id="PF03478">
    <property type="entry name" value="Beta-prop_KIB1-4"/>
    <property type="match status" value="2"/>
</dbReference>
<sequence length="707" mass="81201">MAGDKLGHRGKNLPRGFGGRPWLFQTNGRKIKQTCTFFDPVNKSLEERTLPALQGKVCLGCYGEWLLLSDELTRECFFLSIISFSKIYIPPFPESPDFFRANVSITAPPNTTKCIIVLVYSQKTYLQVCSPERKRWNKVPLKYFDHTIGSLRGGSVIHNKRLFVAATLGEILAIDVAPLVTGCVKMTVINKLRVCPVSCSWHTYLVKCTGNLFLILVHSYGLAQAITHVEVQQLEVSCNEMHWKRVQDIGNHAFFLAGSCGRSLPANKAWGMQRNCIYFPENYNEGLRLYKFCLDDQVLDFTLLPESKSGWNAIQWVFPMKKMQTAEEDIFNSSSDISKSEETDSSIIGQEAEIERDTSRRWDELPIELLELLFSRLSLVDCLRFPSVCKKWSKASSFSRKGVIWPWLMHLPNLKFGSCKFFDPFNCKKYTLRSDAVFGACDHLALRFSKDGWVVVTEGNKKIFMLNPFTGQVIKLPPAPTLPFKDYIFDGISFMSDPTSPDFVVYGFVFQICGEFVEISSWRPGEEEWTLHEFSPDIPFYPTSNNPVLFQGEYYCLGRKGELGVFNPELKTWNVLSEPEPIYPNAPWYVSEYCHLLELDGDLISVFRTDELKQPIRVFKLDQSKMVWEKIEDLGKMTLFVDHRNSIAIRSPDTKYANRIYVTRFEGKDVKKGIFYSMEDKSYHPSMQMVTEPVTCVWMEPNLQIHK</sequence>
<dbReference type="EMBL" id="JAMFTS010000005">
    <property type="protein sequence ID" value="KAJ4750032.1"/>
    <property type="molecule type" value="Genomic_DNA"/>
</dbReference>
<dbReference type="Proteomes" id="UP001140206">
    <property type="component" value="Chromosome 5"/>
</dbReference>